<protein>
    <submittedName>
        <fullName evidence="1">Uncharacterized protein</fullName>
    </submittedName>
</protein>
<dbReference type="KEGG" id="htr:EPV75_07495"/>
<proteinExistence type="predicted"/>
<dbReference type="Pfam" id="PF21651">
    <property type="entry name" value="DUF6858"/>
    <property type="match status" value="1"/>
</dbReference>
<dbReference type="AlphaFoldDB" id="A0A410H3L5"/>
<evidence type="ECO:0000313" key="2">
    <source>
        <dbReference type="Proteomes" id="UP000285478"/>
    </source>
</evidence>
<organism evidence="1 2">
    <name type="scientific">Hydrogenovibrio thermophilus</name>
    <dbReference type="NCBI Taxonomy" id="265883"/>
    <lineage>
        <taxon>Bacteria</taxon>
        <taxon>Pseudomonadati</taxon>
        <taxon>Pseudomonadota</taxon>
        <taxon>Gammaproteobacteria</taxon>
        <taxon>Thiotrichales</taxon>
        <taxon>Piscirickettsiaceae</taxon>
        <taxon>Hydrogenovibrio</taxon>
    </lineage>
</organism>
<accession>A0A410H3L5</accession>
<dbReference type="InterPro" id="IPR049204">
    <property type="entry name" value="DUF6858"/>
</dbReference>
<gene>
    <name evidence="1" type="ORF">EPV75_07495</name>
</gene>
<dbReference type="Proteomes" id="UP000285478">
    <property type="component" value="Chromosome"/>
</dbReference>
<evidence type="ECO:0000313" key="1">
    <source>
        <dbReference type="EMBL" id="QAB15519.1"/>
    </source>
</evidence>
<sequence length="126" mass="14281">MEQSLFHDKYPVFSKTIAKSDTQYQSVDAILNYLEDCINSNEKAVYIARFDHAAHTKNINGEVAPDILEAKHIIFCFGMKLPVPQAMAVRPRSIGVTDMGENFVVSFMEAPNPQAQEWMTEWVEAI</sequence>
<reference evidence="1 2" key="1">
    <citation type="journal article" date="2018" name="Environ. Microbiol.">
        <title>Genomes of ubiquitous marine and hypersaline Hydrogenovibrio, Thiomicrorhabdus and Thiomicrospira spp. encode a diversity of mechanisms to sustain chemolithoautotrophy in heterogeneous environments.</title>
        <authorList>
            <person name="Scott K.M."/>
            <person name="Williams J."/>
            <person name="Porter C.M.B."/>
            <person name="Russel S."/>
            <person name="Harmer T.L."/>
            <person name="Paul J.H."/>
            <person name="Antonen K.M."/>
            <person name="Bridges M.K."/>
            <person name="Camper G.J."/>
            <person name="Campla C.K."/>
            <person name="Casella L.G."/>
            <person name="Chase E."/>
            <person name="Conrad J.W."/>
            <person name="Cruz M.C."/>
            <person name="Dunlap D.S."/>
            <person name="Duran L."/>
            <person name="Fahsbender E.M."/>
            <person name="Goldsmith D.B."/>
            <person name="Keeley R.F."/>
            <person name="Kondoff M.R."/>
            <person name="Kussy B.I."/>
            <person name="Lane M.K."/>
            <person name="Lawler S."/>
            <person name="Leigh B.A."/>
            <person name="Lewis C."/>
            <person name="Lostal L.M."/>
            <person name="Marking D."/>
            <person name="Mancera P.A."/>
            <person name="McClenthan E.C."/>
            <person name="McIntyre E.A."/>
            <person name="Mine J.A."/>
            <person name="Modi S."/>
            <person name="Moore B.D."/>
            <person name="Morgan W.A."/>
            <person name="Nelson K.M."/>
            <person name="Nguyen K.N."/>
            <person name="Ogburn N."/>
            <person name="Parrino D.G."/>
            <person name="Pedapudi A.D."/>
            <person name="Pelham R.P."/>
            <person name="Preece A.M."/>
            <person name="Rampersad E.A."/>
            <person name="Richardson J.C."/>
            <person name="Rodgers C.M."/>
            <person name="Schaffer B.L."/>
            <person name="Sheridan N.E."/>
            <person name="Solone M.R."/>
            <person name="Staley Z.R."/>
            <person name="Tabuchi M."/>
            <person name="Waide R.J."/>
            <person name="Wanjugi P.W."/>
            <person name="Young S."/>
            <person name="Clum A."/>
            <person name="Daum C."/>
            <person name="Huntemann M."/>
            <person name="Ivanova N."/>
            <person name="Kyrpides N."/>
            <person name="Mikhailova N."/>
            <person name="Palaniappan K."/>
            <person name="Pillay M."/>
            <person name="Reddy T.B.K."/>
            <person name="Shapiro N."/>
            <person name="Stamatis D."/>
            <person name="Varghese N."/>
            <person name="Woyke T."/>
            <person name="Boden R."/>
            <person name="Freyermuth S.K."/>
            <person name="Kerfeld C.A."/>
        </authorList>
    </citation>
    <scope>NUCLEOTIDE SEQUENCE [LARGE SCALE GENOMIC DNA]</scope>
    <source>
        <strain evidence="1 2">JR-2</strain>
    </source>
</reference>
<dbReference type="EMBL" id="CP035033">
    <property type="protein sequence ID" value="QAB15519.1"/>
    <property type="molecule type" value="Genomic_DNA"/>
</dbReference>
<name>A0A410H3L5_9GAMM</name>
<dbReference type="RefSeq" id="WP_128384972.1">
    <property type="nucleotide sequence ID" value="NZ_CP035033.1"/>
</dbReference>
<keyword evidence="2" id="KW-1185">Reference proteome</keyword>